<evidence type="ECO:0008006" key="9">
    <source>
        <dbReference type="Google" id="ProtNLM"/>
    </source>
</evidence>
<comment type="subcellular location">
    <subcellularLocation>
        <location evidence="1">Membrane</location>
        <topology evidence="1">Multi-pass membrane protein</topology>
    </subcellularLocation>
</comment>
<dbReference type="PANTHER" id="PTHR46441:SF3">
    <property type="entry name" value="TRANSMEMBRANE EPIDIDYMAL FAMILY MEMBER 3"/>
    <property type="match status" value="1"/>
</dbReference>
<evidence type="ECO:0000313" key="7">
    <source>
        <dbReference type="Ensembl" id="ENSVURP00010031287.1"/>
    </source>
</evidence>
<organism evidence="7 8">
    <name type="scientific">Vombatus ursinus</name>
    <name type="common">Common wombat</name>
    <dbReference type="NCBI Taxonomy" id="29139"/>
    <lineage>
        <taxon>Eukaryota</taxon>
        <taxon>Metazoa</taxon>
        <taxon>Chordata</taxon>
        <taxon>Craniata</taxon>
        <taxon>Vertebrata</taxon>
        <taxon>Euteleostomi</taxon>
        <taxon>Mammalia</taxon>
        <taxon>Metatheria</taxon>
        <taxon>Diprotodontia</taxon>
        <taxon>Vombatidae</taxon>
        <taxon>Vombatus</taxon>
    </lineage>
</organism>
<feature type="transmembrane region" description="Helical" evidence="6">
    <location>
        <begin position="12"/>
        <end position="37"/>
    </location>
</feature>
<evidence type="ECO:0000256" key="4">
    <source>
        <dbReference type="ARBA" id="ARBA00022989"/>
    </source>
</evidence>
<dbReference type="Proteomes" id="UP000314987">
    <property type="component" value="Unassembled WGS sequence"/>
</dbReference>
<dbReference type="GeneTree" id="ENSGT00940000164132"/>
<accession>A0A4X2MBS5</accession>
<dbReference type="Pfam" id="PF04819">
    <property type="entry name" value="DUF716"/>
    <property type="match status" value="1"/>
</dbReference>
<dbReference type="AlphaFoldDB" id="A0A4X2MBS5"/>
<keyword evidence="3 6" id="KW-0812">Transmembrane</keyword>
<reference evidence="8" key="1">
    <citation type="submission" date="2018-12" db="EMBL/GenBank/DDBJ databases">
        <authorList>
            <person name="Yazar S."/>
        </authorList>
    </citation>
    <scope>NUCLEOTIDE SEQUENCE [LARGE SCALE GENOMIC DNA]</scope>
</reference>
<evidence type="ECO:0000256" key="6">
    <source>
        <dbReference type="SAM" id="Phobius"/>
    </source>
</evidence>
<dbReference type="GO" id="GO:0016020">
    <property type="term" value="C:membrane"/>
    <property type="evidence" value="ECO:0007669"/>
    <property type="project" value="UniProtKB-SubCell"/>
</dbReference>
<dbReference type="InterPro" id="IPR006904">
    <property type="entry name" value="DUF716"/>
</dbReference>
<feature type="transmembrane region" description="Helical" evidence="6">
    <location>
        <begin position="160"/>
        <end position="181"/>
    </location>
</feature>
<sequence length="295" mass="33558">MADFAGHLFPGLVLVFFGLYYAVLVSLAILRGQRLLIPPLPPRDKRPRGWLQQLPIEGLIKVVVCIPGMVGALFYPLGSNRLAIIDWEDPERKFLHHNTWQHVTIYSFVLVSGLVDIVSRSWLARQQVKLEQAALALAFQGTALILLSHTEGKNVLEARAHLLLVLPFMLMAMVLTIELWFPDQPVLWVFKVWMFLLSGSWFAHLGSMIFHPITGHPWRADKPGDVMFLTTFFCWHLILDALLIAGIYGLCSLWHQRYPPQQGAKSAEYQLCPTDPSTEELKKLLVEMNQENGRI</sequence>
<feature type="transmembrane region" description="Helical" evidence="6">
    <location>
        <begin position="193"/>
        <end position="214"/>
    </location>
</feature>
<evidence type="ECO:0000256" key="5">
    <source>
        <dbReference type="ARBA" id="ARBA00023136"/>
    </source>
</evidence>
<protein>
    <recommendedName>
        <fullName evidence="9">Transmembrane epididymal protein 1</fullName>
    </recommendedName>
</protein>
<dbReference type="OrthoDB" id="551896at2759"/>
<dbReference type="Ensembl" id="ENSVURT00010035637.1">
    <property type="protein sequence ID" value="ENSVURP00010031287.1"/>
    <property type="gene ID" value="ENSVURG00010023941.1"/>
</dbReference>
<feature type="transmembrane region" description="Helical" evidence="6">
    <location>
        <begin position="99"/>
        <end position="118"/>
    </location>
</feature>
<evidence type="ECO:0000256" key="3">
    <source>
        <dbReference type="ARBA" id="ARBA00022692"/>
    </source>
</evidence>
<reference evidence="7" key="2">
    <citation type="submission" date="2025-08" db="UniProtKB">
        <authorList>
            <consortium name="Ensembl"/>
        </authorList>
    </citation>
    <scope>IDENTIFICATION</scope>
</reference>
<feature type="transmembrane region" description="Helical" evidence="6">
    <location>
        <begin position="130"/>
        <end position="148"/>
    </location>
</feature>
<keyword evidence="8" id="KW-1185">Reference proteome</keyword>
<dbReference type="RefSeq" id="XP_027711540.1">
    <property type="nucleotide sequence ID" value="XM_027855739.1"/>
</dbReference>
<reference evidence="7" key="3">
    <citation type="submission" date="2025-09" db="UniProtKB">
        <authorList>
            <consortium name="Ensembl"/>
        </authorList>
    </citation>
    <scope>IDENTIFICATION</scope>
</reference>
<proteinExistence type="inferred from homology"/>
<dbReference type="OMA" id="RWWQLVP"/>
<dbReference type="GeneID" id="114038480"/>
<feature type="transmembrane region" description="Helical" evidence="6">
    <location>
        <begin position="58"/>
        <end position="79"/>
    </location>
</feature>
<keyword evidence="4 6" id="KW-1133">Transmembrane helix</keyword>
<evidence type="ECO:0000256" key="1">
    <source>
        <dbReference type="ARBA" id="ARBA00004141"/>
    </source>
</evidence>
<dbReference type="PANTHER" id="PTHR46441">
    <property type="entry name" value="TRANSMEMBRANE EPIDIDYMAL FAMILY MEMBER 3"/>
    <property type="match status" value="1"/>
</dbReference>
<evidence type="ECO:0000256" key="2">
    <source>
        <dbReference type="ARBA" id="ARBA00006948"/>
    </source>
</evidence>
<comment type="similarity">
    <text evidence="2">Belongs to the TMEM45 family.</text>
</comment>
<evidence type="ECO:0000313" key="8">
    <source>
        <dbReference type="Proteomes" id="UP000314987"/>
    </source>
</evidence>
<name>A0A4X2MBS5_VOMUR</name>
<gene>
    <name evidence="7" type="primary">LOC114038480</name>
</gene>
<feature type="transmembrane region" description="Helical" evidence="6">
    <location>
        <begin position="226"/>
        <end position="251"/>
    </location>
</feature>
<keyword evidence="5 6" id="KW-0472">Membrane</keyword>